<proteinExistence type="predicted"/>
<dbReference type="EnsemblMetazoa" id="PPAI001785-RA">
    <property type="protein sequence ID" value="PPAI001785-PA"/>
    <property type="gene ID" value="PPAI001785"/>
</dbReference>
<evidence type="ECO:0008006" key="3">
    <source>
        <dbReference type="Google" id="ProtNLM"/>
    </source>
</evidence>
<name>A0A1B0D362_PHLPP</name>
<dbReference type="VEuPathDB" id="VectorBase:PPAI001785"/>
<dbReference type="PROSITE" id="PS51257">
    <property type="entry name" value="PROKAR_LIPOPROTEIN"/>
    <property type="match status" value="1"/>
</dbReference>
<reference evidence="1" key="1">
    <citation type="submission" date="2022-08" db="UniProtKB">
        <authorList>
            <consortium name="EnsemblMetazoa"/>
        </authorList>
    </citation>
    <scope>IDENTIFICATION</scope>
    <source>
        <strain evidence="1">Israel</strain>
    </source>
</reference>
<organism evidence="1 2">
    <name type="scientific">Phlebotomus papatasi</name>
    <name type="common">Sandfly</name>
    <dbReference type="NCBI Taxonomy" id="29031"/>
    <lineage>
        <taxon>Eukaryota</taxon>
        <taxon>Metazoa</taxon>
        <taxon>Ecdysozoa</taxon>
        <taxon>Arthropoda</taxon>
        <taxon>Hexapoda</taxon>
        <taxon>Insecta</taxon>
        <taxon>Pterygota</taxon>
        <taxon>Neoptera</taxon>
        <taxon>Endopterygota</taxon>
        <taxon>Diptera</taxon>
        <taxon>Nematocera</taxon>
        <taxon>Psychodoidea</taxon>
        <taxon>Psychodidae</taxon>
        <taxon>Phlebotomus</taxon>
        <taxon>Phlebotomus</taxon>
    </lineage>
</organism>
<dbReference type="Proteomes" id="UP000092462">
    <property type="component" value="Unassembled WGS sequence"/>
</dbReference>
<evidence type="ECO:0000313" key="2">
    <source>
        <dbReference type="Proteomes" id="UP000092462"/>
    </source>
</evidence>
<dbReference type="AlphaFoldDB" id="A0A1B0D362"/>
<sequence>MRIMRLICQIAAVVCALVVSCGAYVAQDHHPVGYSYAKFSGPVSGPEHEVLVKDDHGHGHKVDYIAKPDYHFAYGVEDPKSHVSQSRKETRHGDAVHGEYT</sequence>
<dbReference type="VEuPathDB" id="VectorBase:PPAPM1_000358"/>
<keyword evidence="2" id="KW-1185">Reference proteome</keyword>
<dbReference type="EMBL" id="AJVK01010891">
    <property type="status" value="NOT_ANNOTATED_CDS"/>
    <property type="molecule type" value="Genomic_DNA"/>
</dbReference>
<accession>A0A1B0D362</accession>
<evidence type="ECO:0000313" key="1">
    <source>
        <dbReference type="EnsemblMetazoa" id="PPAI001785-PA"/>
    </source>
</evidence>
<protein>
    <recommendedName>
        <fullName evidence="3">Cuticle protein</fullName>
    </recommendedName>
</protein>